<evidence type="ECO:0000256" key="2">
    <source>
        <dbReference type="SAM" id="MobiDB-lite"/>
    </source>
</evidence>
<protein>
    <recommendedName>
        <fullName evidence="5">ADP-ribosylglycohydrolase</fullName>
    </recommendedName>
</protein>
<sequence>MADTSGKFNNNGDNQNEIPKSESDRTNKSESATNNNEAGETTNINTFGPKVFEKKNDLATPNDVNESKKTTDVNKPTDSHELEGVNNVSKSSNSSQVERTNTSGPSHDHNEQERINKENTTSTNNNLKRKVDSVGSSSSFDESNKSDGSTISYSDNELDLLESILKTETNQKLMDRLLGCAYGQALGDAYGLSTEFETRSDVAYNYPDRSKIIPFPDYILTGHSRRWKRGDWTDDTDQWILILETLTETNNDEPEDVVFAKKLTSWIRRGYPELGDYGGMGLGANVSQVVHSHGYINDPLRASEAVWERGNRQAAPNGAVMRCSASAFVHFNDRDKIFYNMIRFEKVISTATLMCKTTHFDPRCIASCLAVCLAITDLLNENFDQNDIESLIERVRKETIEILGDSFSAEDRKLFLWHTDKNRTLEELNLDESRTIGYTYKCLGSGFYGLRSTRSFEETLNDLIRYGGDADTNGAVCGTMYGARHGYKALPYSWLRAMPFKKWFDKKIIQCFKQMDLIEM</sequence>
<dbReference type="Pfam" id="PF03747">
    <property type="entry name" value="ADP_ribosyl_GH"/>
    <property type="match status" value="1"/>
</dbReference>
<feature type="compositionally biased region" description="Low complexity" evidence="2">
    <location>
        <begin position="133"/>
        <end position="149"/>
    </location>
</feature>
<accession>A0A814KTE7</accession>
<comment type="caution">
    <text evidence="3">The sequence shown here is derived from an EMBL/GenBank/DDBJ whole genome shotgun (WGS) entry which is preliminary data.</text>
</comment>
<dbReference type="InterPro" id="IPR036705">
    <property type="entry name" value="Ribosyl_crysJ1_sf"/>
</dbReference>
<dbReference type="Gene3D" id="1.10.4080.10">
    <property type="entry name" value="ADP-ribosylation/Crystallin J1"/>
    <property type="match status" value="1"/>
</dbReference>
<feature type="binding site" evidence="1">
    <location>
        <position position="469"/>
    </location>
    <ligand>
        <name>Mg(2+)</name>
        <dbReference type="ChEBI" id="CHEBI:18420"/>
        <label>1</label>
    </ligand>
</feature>
<dbReference type="Proteomes" id="UP000663870">
    <property type="component" value="Unassembled WGS sequence"/>
</dbReference>
<dbReference type="PANTHER" id="PTHR16222:SF28">
    <property type="entry name" value="ADP-RIBOSYLGLYCOHYDROLASE"/>
    <property type="match status" value="1"/>
</dbReference>
<dbReference type="GO" id="GO:0046872">
    <property type="term" value="F:metal ion binding"/>
    <property type="evidence" value="ECO:0007669"/>
    <property type="project" value="UniProtKB-KW"/>
</dbReference>
<feature type="binding site" evidence="1">
    <location>
        <position position="233"/>
    </location>
    <ligand>
        <name>Mg(2+)</name>
        <dbReference type="ChEBI" id="CHEBI:18420"/>
        <label>1</label>
    </ligand>
</feature>
<keyword evidence="1" id="KW-0460">Magnesium</keyword>
<feature type="binding site" evidence="1">
    <location>
        <position position="471"/>
    </location>
    <ligand>
        <name>Mg(2+)</name>
        <dbReference type="ChEBI" id="CHEBI:18420"/>
        <label>1</label>
    </ligand>
</feature>
<feature type="compositionally biased region" description="Basic and acidic residues" evidence="2">
    <location>
        <begin position="19"/>
        <end position="28"/>
    </location>
</feature>
<evidence type="ECO:0000313" key="3">
    <source>
        <dbReference type="EMBL" id="CAF1055109.1"/>
    </source>
</evidence>
<proteinExistence type="predicted"/>
<feature type="compositionally biased region" description="Basic and acidic residues" evidence="2">
    <location>
        <begin position="106"/>
        <end position="117"/>
    </location>
</feature>
<evidence type="ECO:0000313" key="4">
    <source>
        <dbReference type="Proteomes" id="UP000663870"/>
    </source>
</evidence>
<keyword evidence="4" id="KW-1185">Reference proteome</keyword>
<dbReference type="AlphaFoldDB" id="A0A814KTE7"/>
<reference evidence="3" key="1">
    <citation type="submission" date="2021-02" db="EMBL/GenBank/DDBJ databases">
        <authorList>
            <person name="Nowell W R."/>
        </authorList>
    </citation>
    <scope>NUCLEOTIDE SEQUENCE</scope>
</reference>
<gene>
    <name evidence="3" type="ORF">JXQ802_LOCUS16866</name>
</gene>
<dbReference type="SUPFAM" id="SSF101478">
    <property type="entry name" value="ADP-ribosylglycohydrolase"/>
    <property type="match status" value="1"/>
</dbReference>
<feature type="region of interest" description="Disordered" evidence="2">
    <location>
        <begin position="1"/>
        <end position="153"/>
    </location>
</feature>
<name>A0A814KTE7_9BILA</name>
<dbReference type="EMBL" id="CAJNOL010000417">
    <property type="protein sequence ID" value="CAF1055109.1"/>
    <property type="molecule type" value="Genomic_DNA"/>
</dbReference>
<keyword evidence="1" id="KW-0479">Metal-binding</keyword>
<feature type="binding site" evidence="1">
    <location>
        <position position="235"/>
    </location>
    <ligand>
        <name>Mg(2+)</name>
        <dbReference type="ChEBI" id="CHEBI:18420"/>
        <label>1</label>
    </ligand>
</feature>
<dbReference type="PANTHER" id="PTHR16222">
    <property type="entry name" value="ADP-RIBOSYLGLYCOHYDROLASE"/>
    <property type="match status" value="1"/>
</dbReference>
<feature type="compositionally biased region" description="Polar residues" evidence="2">
    <location>
        <begin position="1"/>
        <end position="18"/>
    </location>
</feature>
<organism evidence="3 4">
    <name type="scientific">Rotaria sordida</name>
    <dbReference type="NCBI Taxonomy" id="392033"/>
    <lineage>
        <taxon>Eukaryota</taxon>
        <taxon>Metazoa</taxon>
        <taxon>Spiralia</taxon>
        <taxon>Gnathifera</taxon>
        <taxon>Rotifera</taxon>
        <taxon>Eurotatoria</taxon>
        <taxon>Bdelloidea</taxon>
        <taxon>Philodinida</taxon>
        <taxon>Philodinidae</taxon>
        <taxon>Rotaria</taxon>
    </lineage>
</organism>
<dbReference type="InterPro" id="IPR050792">
    <property type="entry name" value="ADP-ribosylglycohydrolase"/>
</dbReference>
<evidence type="ECO:0000256" key="1">
    <source>
        <dbReference type="PIRSR" id="PIRSR605502-1"/>
    </source>
</evidence>
<feature type="binding site" evidence="1">
    <location>
        <position position="234"/>
    </location>
    <ligand>
        <name>Mg(2+)</name>
        <dbReference type="ChEBI" id="CHEBI:18420"/>
        <label>1</label>
    </ligand>
</feature>
<feature type="compositionally biased region" description="Low complexity" evidence="2">
    <location>
        <begin position="32"/>
        <end position="46"/>
    </location>
</feature>
<comment type="cofactor">
    <cofactor evidence="1">
        <name>Mg(2+)</name>
        <dbReference type="ChEBI" id="CHEBI:18420"/>
    </cofactor>
    <text evidence="1">Binds 2 magnesium ions per subunit.</text>
</comment>
<feature type="compositionally biased region" description="Low complexity" evidence="2">
    <location>
        <begin position="85"/>
        <end position="97"/>
    </location>
</feature>
<feature type="compositionally biased region" description="Basic and acidic residues" evidence="2">
    <location>
        <begin position="65"/>
        <end position="83"/>
    </location>
</feature>
<feature type="binding site" evidence="1">
    <location>
        <position position="472"/>
    </location>
    <ligand>
        <name>Mg(2+)</name>
        <dbReference type="ChEBI" id="CHEBI:18420"/>
        <label>1</label>
    </ligand>
</feature>
<dbReference type="InterPro" id="IPR005502">
    <property type="entry name" value="Ribosyl_crysJ1"/>
</dbReference>
<evidence type="ECO:0008006" key="5">
    <source>
        <dbReference type="Google" id="ProtNLM"/>
    </source>
</evidence>